<dbReference type="InterPro" id="IPR014710">
    <property type="entry name" value="RmlC-like_jellyroll"/>
</dbReference>
<dbReference type="Proteomes" id="UP000567885">
    <property type="component" value="Unassembled WGS sequence"/>
</dbReference>
<evidence type="ECO:0000259" key="2">
    <source>
        <dbReference type="Pfam" id="PF07883"/>
    </source>
</evidence>
<evidence type="ECO:0000313" key="4">
    <source>
        <dbReference type="Proteomes" id="UP000567885"/>
    </source>
</evidence>
<feature type="compositionally biased region" description="Polar residues" evidence="1">
    <location>
        <begin position="32"/>
        <end position="63"/>
    </location>
</feature>
<proteinExistence type="predicted"/>
<dbReference type="SUPFAM" id="SSF51182">
    <property type="entry name" value="RmlC-like cupins"/>
    <property type="match status" value="1"/>
</dbReference>
<comment type="caution">
    <text evidence="3">The sequence shown here is derived from an EMBL/GenBank/DDBJ whole genome shotgun (WGS) entry which is preliminary data.</text>
</comment>
<reference evidence="3 4" key="1">
    <citation type="submission" date="2020-05" db="EMBL/GenBank/DDBJ databases">
        <title>Identification and distribution of gene clusters putatively required for synthesis of sphingolipid metabolism inhibitors in phylogenetically diverse species of the filamentous fungus Fusarium.</title>
        <authorList>
            <person name="Kim H.-S."/>
            <person name="Busman M."/>
            <person name="Brown D.W."/>
            <person name="Divon H."/>
            <person name="Uhlig S."/>
            <person name="Proctor R.H."/>
        </authorList>
    </citation>
    <scope>NUCLEOTIDE SEQUENCE [LARGE SCALE GENOMIC DNA]</scope>
    <source>
        <strain evidence="3 4">NRRL 20693</strain>
    </source>
</reference>
<sequence length="183" mass="20221">MSSEPEPLSPIKRFITTHDENGNAIWDDTIPDQVQSNRNGGSTTHVSWLNEDSSNTLTGNNDLKSYRENPSEKDIAPASGSSLRVVDFWPGFPAIMHRTASVDYGIVMEGEIDCILDNGATKTFRRGDIIIQRGTNHAWKNKGTDVARIYFTLLPSPPVKIQGKELEVHGFADLGRLAEEPTV</sequence>
<evidence type="ECO:0000313" key="3">
    <source>
        <dbReference type="EMBL" id="KAF5655065.1"/>
    </source>
</evidence>
<keyword evidence="4" id="KW-1185">Reference proteome</keyword>
<dbReference type="Gene3D" id="2.60.120.10">
    <property type="entry name" value="Jelly Rolls"/>
    <property type="match status" value="1"/>
</dbReference>
<dbReference type="AlphaFoldDB" id="A0A8H5SQ69"/>
<dbReference type="CDD" id="cd02231">
    <property type="entry name" value="cupin_BLL6423-like"/>
    <property type="match status" value="1"/>
</dbReference>
<dbReference type="EMBL" id="JAAGWQ010000454">
    <property type="protein sequence ID" value="KAF5655065.1"/>
    <property type="molecule type" value="Genomic_DNA"/>
</dbReference>
<feature type="domain" description="Cupin type-2" evidence="2">
    <location>
        <begin position="85"/>
        <end position="151"/>
    </location>
</feature>
<dbReference type="PANTHER" id="PTHR36156">
    <property type="entry name" value="SLR2101 PROTEIN"/>
    <property type="match status" value="1"/>
</dbReference>
<feature type="compositionally biased region" description="Basic and acidic residues" evidence="1">
    <location>
        <begin position="64"/>
        <end position="75"/>
    </location>
</feature>
<dbReference type="InterPro" id="IPR013096">
    <property type="entry name" value="Cupin_2"/>
</dbReference>
<gene>
    <name evidence="3" type="ORF">FHETE_11229</name>
</gene>
<dbReference type="Pfam" id="PF07883">
    <property type="entry name" value="Cupin_2"/>
    <property type="match status" value="1"/>
</dbReference>
<dbReference type="PANTHER" id="PTHR36156:SF2">
    <property type="entry name" value="CUPIN TYPE-2 DOMAIN-CONTAINING PROTEIN"/>
    <property type="match status" value="1"/>
</dbReference>
<dbReference type="OrthoDB" id="5840532at2759"/>
<dbReference type="InterPro" id="IPR047142">
    <property type="entry name" value="OryJ/VirC-like"/>
</dbReference>
<dbReference type="InterPro" id="IPR011051">
    <property type="entry name" value="RmlC_Cupin_sf"/>
</dbReference>
<evidence type="ECO:0000256" key="1">
    <source>
        <dbReference type="SAM" id="MobiDB-lite"/>
    </source>
</evidence>
<feature type="region of interest" description="Disordered" evidence="1">
    <location>
        <begin position="30"/>
        <end position="78"/>
    </location>
</feature>
<organism evidence="3 4">
    <name type="scientific">Fusarium heterosporum</name>
    <dbReference type="NCBI Taxonomy" id="42747"/>
    <lineage>
        <taxon>Eukaryota</taxon>
        <taxon>Fungi</taxon>
        <taxon>Dikarya</taxon>
        <taxon>Ascomycota</taxon>
        <taxon>Pezizomycotina</taxon>
        <taxon>Sordariomycetes</taxon>
        <taxon>Hypocreomycetidae</taxon>
        <taxon>Hypocreales</taxon>
        <taxon>Nectriaceae</taxon>
        <taxon>Fusarium</taxon>
        <taxon>Fusarium heterosporum species complex</taxon>
    </lineage>
</organism>
<protein>
    <submittedName>
        <fullName evidence="3">Cupin</fullName>
    </submittedName>
</protein>
<name>A0A8H5SQ69_FUSHE</name>
<accession>A0A8H5SQ69</accession>